<evidence type="ECO:0000259" key="4">
    <source>
        <dbReference type="Pfam" id="PF00775"/>
    </source>
</evidence>
<dbReference type="RefSeq" id="WP_074446422.1">
    <property type="nucleotide sequence ID" value="NZ_FMBM01000003.1"/>
</dbReference>
<evidence type="ECO:0000256" key="3">
    <source>
        <dbReference type="ARBA" id="ARBA00023002"/>
    </source>
</evidence>
<dbReference type="Pfam" id="PF00775">
    <property type="entry name" value="Dioxygenase_C"/>
    <property type="match status" value="1"/>
</dbReference>
<dbReference type="InterPro" id="IPR015889">
    <property type="entry name" value="Intradiol_dOase_core"/>
</dbReference>
<dbReference type="PATRIC" id="fig|1653334.4.peg.1955"/>
<feature type="domain" description="Intradiol ring-cleavage dioxygenases" evidence="4">
    <location>
        <begin position="41"/>
        <end position="193"/>
    </location>
</feature>
<dbReference type="EMBL" id="LJSX01000001">
    <property type="protein sequence ID" value="KPQ12700.1"/>
    <property type="molecule type" value="Genomic_DNA"/>
</dbReference>
<dbReference type="InterPro" id="IPR050770">
    <property type="entry name" value="Intradiol_RC_Dioxygenase"/>
</dbReference>
<evidence type="ECO:0000313" key="8">
    <source>
        <dbReference type="Proteomes" id="UP000182800"/>
    </source>
</evidence>
<protein>
    <submittedName>
        <fullName evidence="5">Protocatechuate 3,4-dioxygenase alpha subunit PcaG</fullName>
    </submittedName>
    <submittedName>
        <fullName evidence="6">Protocatechuate 3,4-dioxygenase, alpha subunit</fullName>
    </submittedName>
</protein>
<evidence type="ECO:0000256" key="1">
    <source>
        <dbReference type="ARBA" id="ARBA00007825"/>
    </source>
</evidence>
<dbReference type="SUPFAM" id="SSF49482">
    <property type="entry name" value="Aromatic compound dioxygenase"/>
    <property type="match status" value="1"/>
</dbReference>
<dbReference type="OrthoDB" id="9805815at2"/>
<dbReference type="GO" id="GO:0008199">
    <property type="term" value="F:ferric iron binding"/>
    <property type="evidence" value="ECO:0007669"/>
    <property type="project" value="InterPro"/>
</dbReference>
<reference evidence="6 8" key="2">
    <citation type="submission" date="2016-08" db="EMBL/GenBank/DDBJ databases">
        <authorList>
            <person name="Varghese N."/>
            <person name="Submissions Spin"/>
        </authorList>
    </citation>
    <scope>NUCLEOTIDE SEQUENCE [LARGE SCALE GENOMIC DNA]</scope>
    <source>
        <strain evidence="6 8">HL-109</strain>
    </source>
</reference>
<dbReference type="InterPro" id="IPR000627">
    <property type="entry name" value="Intradiol_dOase_C"/>
</dbReference>
<reference evidence="5 7" key="1">
    <citation type="submission" date="2015-09" db="EMBL/GenBank/DDBJ databases">
        <title>Identification and resolution of microdiversity through metagenomic sequencing of parallel consortia.</title>
        <authorList>
            <person name="Nelson W.C."/>
            <person name="Romine M.F."/>
            <person name="Lindemann S.R."/>
        </authorList>
    </citation>
    <scope>NUCLEOTIDE SEQUENCE [LARGE SCALE GENOMIC DNA]</scope>
    <source>
        <strain evidence="5">HL-109</strain>
    </source>
</reference>
<accession>A0A0P8ABR1</accession>
<dbReference type="Proteomes" id="UP000182800">
    <property type="component" value="Unassembled WGS sequence"/>
</dbReference>
<sequence>MHDRPDYLKQTPSQTAGPYLHIGCTPRAAGLDWPHADLGAIMISDETRGERISVTGCVHDGMEAPLRDALIEIWQADAQGIHPGRGDPRGNGDPFFTGFGRCAADPQTGEFRFETIRPGAVSGPGGTLMAPHVSLWIVARGINLGLHTRMYFPQDDLSGDPVLARIEHRARITTLIAQEVAPGAYRFEIFLQGPRETVFFDI</sequence>
<keyword evidence="3" id="KW-0560">Oxidoreductase</keyword>
<dbReference type="PANTHER" id="PTHR33711:SF9">
    <property type="entry name" value="PROTOCATECHUATE 3,4-DIOXYGENASE ALPHA CHAIN"/>
    <property type="match status" value="1"/>
</dbReference>
<dbReference type="STRING" id="1653334.GA0071312_3630"/>
<dbReference type="Gene3D" id="2.60.130.10">
    <property type="entry name" value="Aromatic compound dioxygenase"/>
    <property type="match status" value="1"/>
</dbReference>
<organism evidence="5 7">
    <name type="scientific">Saliniramus fredricksonii</name>
    <dbReference type="NCBI Taxonomy" id="1653334"/>
    <lineage>
        <taxon>Bacteria</taxon>
        <taxon>Pseudomonadati</taxon>
        <taxon>Pseudomonadota</taxon>
        <taxon>Alphaproteobacteria</taxon>
        <taxon>Hyphomicrobiales</taxon>
        <taxon>Salinarimonadaceae</taxon>
        <taxon>Saliniramus</taxon>
    </lineage>
</organism>
<proteinExistence type="inferred from homology"/>
<dbReference type="CDD" id="cd03463">
    <property type="entry name" value="3_4-PCD_alpha"/>
    <property type="match status" value="1"/>
</dbReference>
<dbReference type="NCBIfam" id="TIGR02423">
    <property type="entry name" value="protocat_alph"/>
    <property type="match status" value="1"/>
</dbReference>
<evidence type="ECO:0000313" key="7">
    <source>
        <dbReference type="Proteomes" id="UP000050497"/>
    </source>
</evidence>
<comment type="caution">
    <text evidence="5">The sequence shown here is derived from an EMBL/GenBank/DDBJ whole genome shotgun (WGS) entry which is preliminary data.</text>
</comment>
<dbReference type="AlphaFoldDB" id="A0A0P8ABR1"/>
<dbReference type="InterPro" id="IPR012786">
    <property type="entry name" value="Protocat_dOase_a"/>
</dbReference>
<evidence type="ECO:0000313" key="6">
    <source>
        <dbReference type="EMBL" id="SCC82623.1"/>
    </source>
</evidence>
<name>A0A0P8ABR1_9HYPH</name>
<dbReference type="GO" id="GO:0018578">
    <property type="term" value="F:protocatechuate 3,4-dioxygenase activity"/>
    <property type="evidence" value="ECO:0007669"/>
    <property type="project" value="InterPro"/>
</dbReference>
<dbReference type="PANTHER" id="PTHR33711">
    <property type="entry name" value="DIOXYGENASE, PUTATIVE (AFU_ORTHOLOGUE AFUA_2G02910)-RELATED"/>
    <property type="match status" value="1"/>
</dbReference>
<evidence type="ECO:0000313" key="5">
    <source>
        <dbReference type="EMBL" id="KPQ12700.1"/>
    </source>
</evidence>
<evidence type="ECO:0000256" key="2">
    <source>
        <dbReference type="ARBA" id="ARBA00022964"/>
    </source>
</evidence>
<keyword evidence="8" id="KW-1185">Reference proteome</keyword>
<dbReference type="Proteomes" id="UP000050497">
    <property type="component" value="Unassembled WGS sequence"/>
</dbReference>
<gene>
    <name evidence="5" type="primary">pcaG</name>
    <name evidence="6" type="ORF">GA0071312_3630</name>
    <name evidence="5" type="ORF">HLUCCO17_00990</name>
</gene>
<dbReference type="EMBL" id="FMBM01000003">
    <property type="protein sequence ID" value="SCC82623.1"/>
    <property type="molecule type" value="Genomic_DNA"/>
</dbReference>
<keyword evidence="2 5" id="KW-0223">Dioxygenase</keyword>
<comment type="similarity">
    <text evidence="1">Belongs to the intradiol ring-cleavage dioxygenase family.</text>
</comment>